<feature type="binding site" evidence="13">
    <location>
        <position position="137"/>
    </location>
    <ligand>
        <name>Fe cation</name>
        <dbReference type="ChEBI" id="CHEBI:24875"/>
    </ligand>
</feature>
<dbReference type="SUPFAM" id="SSF46785">
    <property type="entry name" value="Winged helix' DNA-binding domain"/>
    <property type="match status" value="1"/>
</dbReference>
<dbReference type="Gene3D" id="1.10.10.10">
    <property type="entry name" value="Winged helix-like DNA-binding domain superfamily/Winged helix DNA-binding domain"/>
    <property type="match status" value="1"/>
</dbReference>
<evidence type="ECO:0000256" key="1">
    <source>
        <dbReference type="ARBA" id="ARBA00004496"/>
    </source>
</evidence>
<evidence type="ECO:0000313" key="14">
    <source>
        <dbReference type="EMBL" id="SEI51769.1"/>
    </source>
</evidence>
<evidence type="ECO:0000256" key="9">
    <source>
        <dbReference type="ARBA" id="ARBA00023015"/>
    </source>
</evidence>
<comment type="cofactor">
    <cofactor evidence="12">
        <name>Zn(2+)</name>
        <dbReference type="ChEBI" id="CHEBI:29105"/>
    </cofactor>
    <text evidence="12">Binds 1 zinc ion per subunit.</text>
</comment>
<dbReference type="InterPro" id="IPR036388">
    <property type="entry name" value="WH-like_DNA-bd_sf"/>
</dbReference>
<evidence type="ECO:0000256" key="12">
    <source>
        <dbReference type="PIRSR" id="PIRSR602481-1"/>
    </source>
</evidence>
<comment type="subunit">
    <text evidence="3">Homodimer.</text>
</comment>
<dbReference type="Pfam" id="PF01475">
    <property type="entry name" value="FUR"/>
    <property type="match status" value="1"/>
</dbReference>
<keyword evidence="13" id="KW-0408">Iron</keyword>
<dbReference type="GO" id="GO:0008270">
    <property type="term" value="F:zinc ion binding"/>
    <property type="evidence" value="ECO:0007669"/>
    <property type="project" value="TreeGrafter"/>
</dbReference>
<keyword evidence="11" id="KW-0804">Transcription</keyword>
<dbReference type="InterPro" id="IPR043135">
    <property type="entry name" value="Fur_C"/>
</dbReference>
<keyword evidence="7 12" id="KW-0479">Metal-binding</keyword>
<evidence type="ECO:0000256" key="8">
    <source>
        <dbReference type="ARBA" id="ARBA00022833"/>
    </source>
</evidence>
<sequence>MPQASKPNFEAAKKILTAYLENKGLRKTPERFAILEEIYTREDHFDVDELYISMKNKRYRVSRATVYNTLDVLVDCDLVTKHQFGKNLAQFEKSYGNKQHDHLICTDCHKVMEFCDPRIQSIQNMVGEMLNFSVMHHSLIFYGNCTKENCQNRKEISEEVSEGHEIRE</sequence>
<accession>A0A1H6R7G1</accession>
<dbReference type="Gene3D" id="3.30.1490.190">
    <property type="match status" value="1"/>
</dbReference>
<evidence type="ECO:0000256" key="5">
    <source>
        <dbReference type="ARBA" id="ARBA00022490"/>
    </source>
</evidence>
<dbReference type="AlphaFoldDB" id="A0A1H6R7G1"/>
<comment type="cofactor">
    <cofactor evidence="13">
        <name>Mn(2+)</name>
        <dbReference type="ChEBI" id="CHEBI:29035"/>
    </cofactor>
    <cofactor evidence="13">
        <name>Fe(2+)</name>
        <dbReference type="ChEBI" id="CHEBI:29033"/>
    </cofactor>
    <text evidence="13">Binds 1 Mn(2+) or Fe(2+) ion per subunit.</text>
</comment>
<evidence type="ECO:0000256" key="2">
    <source>
        <dbReference type="ARBA" id="ARBA00007957"/>
    </source>
</evidence>
<proteinExistence type="inferred from homology"/>
<dbReference type="PANTHER" id="PTHR33202:SF2">
    <property type="entry name" value="FERRIC UPTAKE REGULATION PROTEIN"/>
    <property type="match status" value="1"/>
</dbReference>
<name>A0A1H6R7G1_9BACT</name>
<dbReference type="OrthoDB" id="8659436at2"/>
<dbReference type="InterPro" id="IPR002481">
    <property type="entry name" value="FUR"/>
</dbReference>
<keyword evidence="9" id="KW-0805">Transcription regulation</keyword>
<keyword evidence="5" id="KW-0963">Cytoplasm</keyword>
<dbReference type="PANTHER" id="PTHR33202">
    <property type="entry name" value="ZINC UPTAKE REGULATION PROTEIN"/>
    <property type="match status" value="1"/>
</dbReference>
<keyword evidence="8 12" id="KW-0862">Zinc</keyword>
<feature type="binding site" evidence="12">
    <location>
        <position position="150"/>
    </location>
    <ligand>
        <name>Zn(2+)</name>
        <dbReference type="ChEBI" id="CHEBI:29105"/>
    </ligand>
</feature>
<keyword evidence="10" id="KW-0238">DNA-binding</keyword>
<evidence type="ECO:0000313" key="15">
    <source>
        <dbReference type="Proteomes" id="UP000199532"/>
    </source>
</evidence>
<dbReference type="RefSeq" id="WP_090333059.1">
    <property type="nucleotide sequence ID" value="NZ_FNXY01000002.1"/>
</dbReference>
<evidence type="ECO:0000256" key="7">
    <source>
        <dbReference type="ARBA" id="ARBA00022723"/>
    </source>
</evidence>
<protein>
    <recommendedName>
        <fullName evidence="4">Ferric uptake regulation protein</fullName>
    </recommendedName>
</protein>
<gene>
    <name evidence="14" type="ORF">SAMN04487995_1088</name>
</gene>
<dbReference type="GO" id="GO:0003700">
    <property type="term" value="F:DNA-binding transcription factor activity"/>
    <property type="evidence" value="ECO:0007669"/>
    <property type="project" value="InterPro"/>
</dbReference>
<keyword evidence="15" id="KW-1185">Reference proteome</keyword>
<evidence type="ECO:0000256" key="13">
    <source>
        <dbReference type="PIRSR" id="PIRSR602481-2"/>
    </source>
</evidence>
<feature type="binding site" evidence="12">
    <location>
        <position position="145"/>
    </location>
    <ligand>
        <name>Zn(2+)</name>
        <dbReference type="ChEBI" id="CHEBI:29105"/>
    </ligand>
</feature>
<dbReference type="InterPro" id="IPR036390">
    <property type="entry name" value="WH_DNA-bd_sf"/>
</dbReference>
<dbReference type="EMBL" id="FNXY01000002">
    <property type="protein sequence ID" value="SEI51769.1"/>
    <property type="molecule type" value="Genomic_DNA"/>
</dbReference>
<dbReference type="GO" id="GO:0000976">
    <property type="term" value="F:transcription cis-regulatory region binding"/>
    <property type="evidence" value="ECO:0007669"/>
    <property type="project" value="TreeGrafter"/>
</dbReference>
<feature type="binding site" evidence="13">
    <location>
        <position position="101"/>
    </location>
    <ligand>
        <name>Fe cation</name>
        <dbReference type="ChEBI" id="CHEBI:24875"/>
    </ligand>
</feature>
<dbReference type="GO" id="GO:0005829">
    <property type="term" value="C:cytosol"/>
    <property type="evidence" value="ECO:0007669"/>
    <property type="project" value="TreeGrafter"/>
</dbReference>
<dbReference type="GO" id="GO:0045892">
    <property type="term" value="P:negative regulation of DNA-templated transcription"/>
    <property type="evidence" value="ECO:0007669"/>
    <property type="project" value="TreeGrafter"/>
</dbReference>
<evidence type="ECO:0000256" key="10">
    <source>
        <dbReference type="ARBA" id="ARBA00023125"/>
    </source>
</evidence>
<comment type="similarity">
    <text evidence="2">Belongs to the Fur family.</text>
</comment>
<evidence type="ECO:0000256" key="3">
    <source>
        <dbReference type="ARBA" id="ARBA00011738"/>
    </source>
</evidence>
<evidence type="ECO:0000256" key="6">
    <source>
        <dbReference type="ARBA" id="ARBA00022491"/>
    </source>
</evidence>
<dbReference type="Proteomes" id="UP000199532">
    <property type="component" value="Unassembled WGS sequence"/>
</dbReference>
<keyword evidence="6" id="KW-0678">Repressor</keyword>
<comment type="subcellular location">
    <subcellularLocation>
        <location evidence="1">Cytoplasm</location>
    </subcellularLocation>
</comment>
<dbReference type="STRING" id="408657.SAMN04487995_1088"/>
<evidence type="ECO:0000256" key="11">
    <source>
        <dbReference type="ARBA" id="ARBA00023163"/>
    </source>
</evidence>
<reference evidence="14 15" key="1">
    <citation type="submission" date="2016-10" db="EMBL/GenBank/DDBJ databases">
        <authorList>
            <person name="de Groot N.N."/>
        </authorList>
    </citation>
    <scope>NUCLEOTIDE SEQUENCE [LARGE SCALE GENOMIC DNA]</scope>
    <source>
        <strain evidence="14 15">DSM 19938</strain>
    </source>
</reference>
<evidence type="ECO:0000256" key="4">
    <source>
        <dbReference type="ARBA" id="ARBA00020910"/>
    </source>
</evidence>
<dbReference type="GO" id="GO:1900376">
    <property type="term" value="P:regulation of secondary metabolite biosynthetic process"/>
    <property type="evidence" value="ECO:0007669"/>
    <property type="project" value="TreeGrafter"/>
</dbReference>
<organism evidence="14 15">
    <name type="scientific">Dyadobacter koreensis</name>
    <dbReference type="NCBI Taxonomy" id="408657"/>
    <lineage>
        <taxon>Bacteria</taxon>
        <taxon>Pseudomonadati</taxon>
        <taxon>Bacteroidota</taxon>
        <taxon>Cytophagia</taxon>
        <taxon>Cytophagales</taxon>
        <taxon>Spirosomataceae</taxon>
        <taxon>Dyadobacter</taxon>
    </lineage>
</organism>
<feature type="binding site" evidence="12">
    <location>
        <position position="105"/>
    </location>
    <ligand>
        <name>Zn(2+)</name>
        <dbReference type="ChEBI" id="CHEBI:29105"/>
    </ligand>
</feature>
<dbReference type="CDD" id="cd07153">
    <property type="entry name" value="Fur_like"/>
    <property type="match status" value="1"/>
</dbReference>
<feature type="binding site" evidence="12">
    <location>
        <position position="108"/>
    </location>
    <ligand>
        <name>Zn(2+)</name>
        <dbReference type="ChEBI" id="CHEBI:29105"/>
    </ligand>
</feature>